<name>A0A919RP74_9ACTN</name>
<dbReference type="RefSeq" id="WP_204033151.1">
    <property type="nucleotide sequence ID" value="NZ_BOOW01000059.1"/>
</dbReference>
<keyword evidence="1" id="KW-1133">Transmembrane helix</keyword>
<dbReference type="Proteomes" id="UP000606172">
    <property type="component" value="Unassembled WGS sequence"/>
</dbReference>
<comment type="caution">
    <text evidence="3">The sequence shown here is derived from an EMBL/GenBank/DDBJ whole genome shotgun (WGS) entry which is preliminary data.</text>
</comment>
<evidence type="ECO:0000313" key="3">
    <source>
        <dbReference type="EMBL" id="GII97390.1"/>
    </source>
</evidence>
<organism evidence="3 4">
    <name type="scientific">Sinosporangium siamense</name>
    <dbReference type="NCBI Taxonomy" id="1367973"/>
    <lineage>
        <taxon>Bacteria</taxon>
        <taxon>Bacillati</taxon>
        <taxon>Actinomycetota</taxon>
        <taxon>Actinomycetes</taxon>
        <taxon>Streptosporangiales</taxon>
        <taxon>Streptosporangiaceae</taxon>
        <taxon>Sinosporangium</taxon>
    </lineage>
</organism>
<protein>
    <recommendedName>
        <fullName evidence="5">CopC domain-containing protein</fullName>
    </recommendedName>
</protein>
<keyword evidence="1" id="KW-0812">Transmembrane</keyword>
<dbReference type="AlphaFoldDB" id="A0A919RP74"/>
<keyword evidence="1" id="KW-0472">Membrane</keyword>
<keyword evidence="4" id="KW-1185">Reference proteome</keyword>
<evidence type="ECO:0008006" key="5">
    <source>
        <dbReference type="Google" id="ProtNLM"/>
    </source>
</evidence>
<gene>
    <name evidence="3" type="ORF">Ssi02_76210</name>
</gene>
<proteinExistence type="predicted"/>
<sequence length="179" mass="19198">MRRPFQTAAALIAALLLTALSAAPAHAYPPVDIVHTEKVKAGPYTITVGFSVWPLRAMRSLDFTFVPDGGIHGKRATIAMTGPEGEDEPRPMARHPRKREVWGMDTTSLDSQGTWSFAFAVEGPQGRGEGVLKNIAVLEQPGPPLALSWAIGTIPLWCLIALLAVAWRRTGTARAPAPA</sequence>
<feature type="transmembrane region" description="Helical" evidence="1">
    <location>
        <begin position="146"/>
        <end position="167"/>
    </location>
</feature>
<reference evidence="3" key="1">
    <citation type="submission" date="2021-01" db="EMBL/GenBank/DDBJ databases">
        <title>Whole genome shotgun sequence of Sinosporangium siamense NBRC 109515.</title>
        <authorList>
            <person name="Komaki H."/>
            <person name="Tamura T."/>
        </authorList>
    </citation>
    <scope>NUCLEOTIDE SEQUENCE</scope>
    <source>
        <strain evidence="3">NBRC 109515</strain>
    </source>
</reference>
<evidence type="ECO:0000256" key="2">
    <source>
        <dbReference type="SAM" id="SignalP"/>
    </source>
</evidence>
<keyword evidence="2" id="KW-0732">Signal</keyword>
<feature type="signal peptide" evidence="2">
    <location>
        <begin position="1"/>
        <end position="27"/>
    </location>
</feature>
<feature type="chain" id="PRO_5036880550" description="CopC domain-containing protein" evidence="2">
    <location>
        <begin position="28"/>
        <end position="179"/>
    </location>
</feature>
<accession>A0A919RP74</accession>
<evidence type="ECO:0000313" key="4">
    <source>
        <dbReference type="Proteomes" id="UP000606172"/>
    </source>
</evidence>
<dbReference type="EMBL" id="BOOW01000059">
    <property type="protein sequence ID" value="GII97390.1"/>
    <property type="molecule type" value="Genomic_DNA"/>
</dbReference>
<evidence type="ECO:0000256" key="1">
    <source>
        <dbReference type="SAM" id="Phobius"/>
    </source>
</evidence>